<sequence>MVRITPFAVEQWMDAYETTPGVLNVAETCAASVSIDDLVAMSSGPAKNPIDTSIKLTYGAIPGSQTLRERIAAHCSTEGVQLAPEDVIVTQGAIGANFLALYTLIGPGDHVISVYPTYQQLYDTPRSLGAEVTLWKLKKENGFVPDVDELAGLIKPNTKMIIINNPNNPTGAPIPNNVIDRISKVAEEKGIILFSDEVYRPLFHGGASGGNDTEVPKPVTTLGYHRTIATGSMSKGYALAGIRVGWIASRDRSIVTAIMLARDYTTISVSQIDDQVARFALSPEVKPALVQRNITLARTNAAILKEFMGRYKSVCSWVEPKAGTTAFIRFNDKNGDPVDDVKLCLDLLDKAKLLFVAGSRCFGGDADFKGYVRMGYVCETDVLVAGLKELGAYIDRVLV</sequence>
<dbReference type="PANTHER" id="PTHR43510">
    <property type="entry name" value="AMINOTRANSFERASE FUNCTION, HYPOTHETICAL (EUROFUNG)"/>
    <property type="match status" value="1"/>
</dbReference>
<dbReference type="InterPro" id="IPR004839">
    <property type="entry name" value="Aminotransferase_I/II_large"/>
</dbReference>
<dbReference type="OrthoDB" id="7042322at2759"/>
<protein>
    <recommendedName>
        <fullName evidence="3">Aminotransferase class I/classII large domain-containing protein</fullName>
    </recommendedName>
</protein>
<evidence type="ECO:0000256" key="2">
    <source>
        <dbReference type="ARBA" id="ARBA00022898"/>
    </source>
</evidence>
<dbReference type="PROSITE" id="PS00105">
    <property type="entry name" value="AA_TRANSFER_CLASS_1"/>
    <property type="match status" value="1"/>
</dbReference>
<name>A0A0J9W1M2_FUSO4</name>
<evidence type="ECO:0000313" key="5">
    <source>
        <dbReference type="Proteomes" id="UP000009097"/>
    </source>
</evidence>
<proteinExistence type="inferred from homology"/>
<dbReference type="CDD" id="cd00609">
    <property type="entry name" value="AAT_like"/>
    <property type="match status" value="1"/>
</dbReference>
<organism evidence="4 5">
    <name type="scientific">Fusarium oxysporum f. sp. lycopersici (strain 4287 / CBS 123668 / FGSC 9935 / NRRL 34936)</name>
    <name type="common">Fusarium vascular wilt of tomato</name>
    <dbReference type="NCBI Taxonomy" id="426428"/>
    <lineage>
        <taxon>Eukaryota</taxon>
        <taxon>Fungi</taxon>
        <taxon>Dikarya</taxon>
        <taxon>Ascomycota</taxon>
        <taxon>Pezizomycotina</taxon>
        <taxon>Sordariomycetes</taxon>
        <taxon>Hypocreomycetidae</taxon>
        <taxon>Hypocreales</taxon>
        <taxon>Nectriaceae</taxon>
        <taxon>Fusarium</taxon>
        <taxon>Fusarium oxysporum species complex</taxon>
    </lineage>
</organism>
<reference evidence="4" key="1">
    <citation type="submission" date="2007-04" db="EMBL/GenBank/DDBJ databases">
        <authorList>
            <consortium name="The Broad Institute Genome Sequencing Platform"/>
            <person name="Birren B."/>
            <person name="Lander E."/>
            <person name="Galagan J."/>
            <person name="Nusbaum C."/>
            <person name="Devon K."/>
            <person name="Ma L.-J."/>
            <person name="Jaffe D."/>
            <person name="Butler J."/>
            <person name="Alvarez P."/>
            <person name="Gnerre S."/>
            <person name="Grabherr M."/>
            <person name="Kleber M."/>
            <person name="Mauceli E."/>
            <person name="Brockman W."/>
            <person name="MacCallum I.A."/>
            <person name="Young S."/>
            <person name="LaButti K."/>
            <person name="DeCaprio D."/>
            <person name="Crawford M."/>
            <person name="Koehrsen M."/>
            <person name="Engels R."/>
            <person name="Montgomery P."/>
            <person name="Pearson M."/>
            <person name="Howarth C."/>
            <person name="Larson L."/>
            <person name="White J."/>
            <person name="O'Leary S."/>
            <person name="Kodira C."/>
            <person name="Zeng Q."/>
            <person name="Yandava C."/>
            <person name="Alvarado L."/>
            <person name="Kistler C."/>
            <person name="Shim W.-B."/>
            <person name="Kang S."/>
            <person name="Woloshuk C."/>
        </authorList>
    </citation>
    <scope>NUCLEOTIDE SEQUENCE</scope>
    <source>
        <strain evidence="4">4287</strain>
    </source>
</reference>
<gene>
    <name evidence="4" type="ORF">FOXG_15181</name>
</gene>
<dbReference type="InterPro" id="IPR015424">
    <property type="entry name" value="PyrdxlP-dep_Trfase"/>
</dbReference>
<evidence type="ECO:0000256" key="1">
    <source>
        <dbReference type="ARBA" id="ARBA00007441"/>
    </source>
</evidence>
<evidence type="ECO:0000259" key="3">
    <source>
        <dbReference type="Pfam" id="PF00155"/>
    </source>
</evidence>
<dbReference type="Gene3D" id="3.90.1150.10">
    <property type="entry name" value="Aspartate Aminotransferase, domain 1"/>
    <property type="match status" value="1"/>
</dbReference>
<dbReference type="EMBL" id="DS231721">
    <property type="protein sequence ID" value="KNB17024.1"/>
    <property type="molecule type" value="Genomic_DNA"/>
</dbReference>
<feature type="domain" description="Aminotransferase class I/classII large" evidence="3">
    <location>
        <begin position="57"/>
        <end position="360"/>
    </location>
</feature>
<dbReference type="RefSeq" id="XP_018255069.1">
    <property type="nucleotide sequence ID" value="XM_018395248.1"/>
</dbReference>
<dbReference type="Pfam" id="PF00155">
    <property type="entry name" value="Aminotran_1_2"/>
    <property type="match status" value="1"/>
</dbReference>
<accession>A0A0J9W1M2</accession>
<comment type="similarity">
    <text evidence="1">Belongs to the class-I pyridoxal-phosphate-dependent aminotransferase family.</text>
</comment>
<dbReference type="VEuPathDB" id="FungiDB:FOXG_15181"/>
<dbReference type="SUPFAM" id="SSF53383">
    <property type="entry name" value="PLP-dependent transferases"/>
    <property type="match status" value="1"/>
</dbReference>
<reference evidence="4" key="2">
    <citation type="journal article" date="2010" name="Nature">
        <title>Comparative genomics reveals mobile pathogenicity chromosomes in Fusarium.</title>
        <authorList>
            <person name="Ma L.J."/>
            <person name="van der Does H.C."/>
            <person name="Borkovich K.A."/>
            <person name="Coleman J.J."/>
            <person name="Daboussi M.J."/>
            <person name="Di Pietro A."/>
            <person name="Dufresne M."/>
            <person name="Freitag M."/>
            <person name="Grabherr M."/>
            <person name="Henrissat B."/>
            <person name="Houterman P.M."/>
            <person name="Kang S."/>
            <person name="Shim W.B."/>
            <person name="Woloshuk C."/>
            <person name="Xie X."/>
            <person name="Xu J.R."/>
            <person name="Antoniw J."/>
            <person name="Baker S.E."/>
            <person name="Bluhm B.H."/>
            <person name="Breakspear A."/>
            <person name="Brown D.W."/>
            <person name="Butchko R.A."/>
            <person name="Chapman S."/>
            <person name="Coulson R."/>
            <person name="Coutinho P.M."/>
            <person name="Danchin E.G."/>
            <person name="Diener A."/>
            <person name="Gale L.R."/>
            <person name="Gardiner D.M."/>
            <person name="Goff S."/>
            <person name="Hammond-Kosack K.E."/>
            <person name="Hilburn K."/>
            <person name="Hua-Van A."/>
            <person name="Jonkers W."/>
            <person name="Kazan K."/>
            <person name="Kodira C.D."/>
            <person name="Koehrsen M."/>
            <person name="Kumar L."/>
            <person name="Lee Y.H."/>
            <person name="Li L."/>
            <person name="Manners J.M."/>
            <person name="Miranda-Saavedra D."/>
            <person name="Mukherjee M."/>
            <person name="Park G."/>
            <person name="Park J."/>
            <person name="Park S.Y."/>
            <person name="Proctor R.H."/>
            <person name="Regev A."/>
            <person name="Ruiz-Roldan M.C."/>
            <person name="Sain D."/>
            <person name="Sakthikumar S."/>
            <person name="Sykes S."/>
            <person name="Schwartz D.C."/>
            <person name="Turgeon B.G."/>
            <person name="Wapinski I."/>
            <person name="Yoder O."/>
            <person name="Young S."/>
            <person name="Zeng Q."/>
            <person name="Zhou S."/>
            <person name="Galagan J."/>
            <person name="Cuomo C.A."/>
            <person name="Kistler H.C."/>
            <person name="Rep M."/>
        </authorList>
    </citation>
    <scope>NUCLEOTIDE SEQUENCE [LARGE SCALE GENOMIC DNA]</scope>
    <source>
        <strain evidence="4">4287</strain>
    </source>
</reference>
<keyword evidence="2" id="KW-0663">Pyridoxal phosphate</keyword>
<dbReference type="GeneID" id="28956260"/>
<dbReference type="KEGG" id="fox:FOXG_15181"/>
<dbReference type="AlphaFoldDB" id="A0A0J9W1M2"/>
<dbReference type="InterPro" id="IPR015421">
    <property type="entry name" value="PyrdxlP-dep_Trfase_major"/>
</dbReference>
<dbReference type="InterPro" id="IPR004838">
    <property type="entry name" value="NHTrfase_class1_PyrdxlP-BS"/>
</dbReference>
<dbReference type="Gene3D" id="3.40.640.10">
    <property type="entry name" value="Type I PLP-dependent aspartate aminotransferase-like (Major domain)"/>
    <property type="match status" value="1"/>
</dbReference>
<dbReference type="GO" id="GO:0003824">
    <property type="term" value="F:catalytic activity"/>
    <property type="evidence" value="ECO:0007669"/>
    <property type="project" value="InterPro"/>
</dbReference>
<dbReference type="Proteomes" id="UP000009097">
    <property type="component" value="Unassembled WGS sequence"/>
</dbReference>
<dbReference type="GO" id="GO:0030170">
    <property type="term" value="F:pyridoxal phosphate binding"/>
    <property type="evidence" value="ECO:0007669"/>
    <property type="project" value="InterPro"/>
</dbReference>
<evidence type="ECO:0000313" key="4">
    <source>
        <dbReference type="EMBL" id="KNB17024.1"/>
    </source>
</evidence>
<dbReference type="PANTHER" id="PTHR43510:SF1">
    <property type="entry name" value="AMINOTRANSFERASE FUNCTION, HYPOTHETICAL (EUROFUNG)"/>
    <property type="match status" value="1"/>
</dbReference>
<dbReference type="InterPro" id="IPR015422">
    <property type="entry name" value="PyrdxlP-dep_Trfase_small"/>
</dbReference>